<keyword evidence="1" id="KW-0812">Transmembrane</keyword>
<proteinExistence type="predicted"/>
<dbReference type="PROSITE" id="PS50850">
    <property type="entry name" value="MFS"/>
    <property type="match status" value="1"/>
</dbReference>
<name>A0AAP2Z9M8_9EURY</name>
<feature type="transmembrane region" description="Helical" evidence="1">
    <location>
        <begin position="248"/>
        <end position="269"/>
    </location>
</feature>
<evidence type="ECO:0000313" key="4">
    <source>
        <dbReference type="Proteomes" id="UP001321047"/>
    </source>
</evidence>
<dbReference type="AlphaFoldDB" id="A0AAP2Z9M8"/>
<evidence type="ECO:0000256" key="1">
    <source>
        <dbReference type="SAM" id="Phobius"/>
    </source>
</evidence>
<feature type="transmembrane region" description="Helical" evidence="1">
    <location>
        <begin position="369"/>
        <end position="392"/>
    </location>
</feature>
<dbReference type="Proteomes" id="UP001321047">
    <property type="component" value="Unassembled WGS sequence"/>
</dbReference>
<dbReference type="InterPro" id="IPR020846">
    <property type="entry name" value="MFS_dom"/>
</dbReference>
<gene>
    <name evidence="3" type="ORF">OB919_11205</name>
</gene>
<dbReference type="GO" id="GO:0022857">
    <property type="term" value="F:transmembrane transporter activity"/>
    <property type="evidence" value="ECO:0007669"/>
    <property type="project" value="InterPro"/>
</dbReference>
<accession>A0AAP2Z9M8</accession>
<keyword evidence="4" id="KW-1185">Reference proteome</keyword>
<dbReference type="Pfam" id="PF07690">
    <property type="entry name" value="MFS_1"/>
    <property type="match status" value="2"/>
</dbReference>
<sequence length="408" mass="41854">MHSSGRDRIVLASVVFAVLFSQLLLYPGIAELVGVLGADEPTSPLTETTLDASMWFLVAEFAAYVAFVGVWGIASDVTGRRTPFIVLGALAGAVGYFALAVIATAGTIPFEGVLLVRIFQGAMTVGAFSLTMTMLMDLEGGHGRNMGAAGIAIGLGAATGAPVGGQLTTIDPRAPLVAAAVLLTVVSVLVTLADDRAPSHRRRAKAIISSVSRRPALSIPYAFGFVDRLTAGFFALVGTLYFQDAFGVDAAMTGLLLACFFAPFALLQYPLGKLSDRIGRTIPIVVGSLSYGLGILAVGVAPTVPVAAAAMLLVGVLGALISPATMALVTDIADDSGRGVAMAGFNLAGSLGFLGGFLIGGTVASNWGYGYAFLIVGGLEILIALVAVPAFLHLSIREARFSLEGRDA</sequence>
<protein>
    <submittedName>
        <fullName evidence="3">MFS transporter</fullName>
    </submittedName>
</protein>
<dbReference type="PANTHER" id="PTHR23521">
    <property type="entry name" value="TRANSPORTER MFS SUPERFAMILY"/>
    <property type="match status" value="1"/>
</dbReference>
<feature type="transmembrane region" description="Helical" evidence="1">
    <location>
        <begin position="341"/>
        <end position="363"/>
    </location>
</feature>
<evidence type="ECO:0000259" key="2">
    <source>
        <dbReference type="PROSITE" id="PS50850"/>
    </source>
</evidence>
<dbReference type="InterPro" id="IPR036259">
    <property type="entry name" value="MFS_trans_sf"/>
</dbReference>
<feature type="transmembrane region" description="Helical" evidence="1">
    <location>
        <begin position="114"/>
        <end position="135"/>
    </location>
</feature>
<feature type="transmembrane region" description="Helical" evidence="1">
    <location>
        <begin position="307"/>
        <end position="329"/>
    </location>
</feature>
<dbReference type="EMBL" id="JAOPJZ010000008">
    <property type="protein sequence ID" value="MCU4752550.1"/>
    <property type="molecule type" value="Genomic_DNA"/>
</dbReference>
<dbReference type="SUPFAM" id="SSF103473">
    <property type="entry name" value="MFS general substrate transporter"/>
    <property type="match status" value="1"/>
</dbReference>
<comment type="caution">
    <text evidence="3">The sequence shown here is derived from an EMBL/GenBank/DDBJ whole genome shotgun (WGS) entry which is preliminary data.</text>
</comment>
<organism evidence="3 4">
    <name type="scientific">Natronosalvus hydrolyticus</name>
    <dbReference type="NCBI Taxonomy" id="2979988"/>
    <lineage>
        <taxon>Archaea</taxon>
        <taxon>Methanobacteriati</taxon>
        <taxon>Methanobacteriota</taxon>
        <taxon>Stenosarchaea group</taxon>
        <taxon>Halobacteria</taxon>
        <taxon>Halobacteriales</taxon>
        <taxon>Natrialbaceae</taxon>
        <taxon>Natronosalvus</taxon>
    </lineage>
</organism>
<keyword evidence="1" id="KW-0472">Membrane</keyword>
<feature type="transmembrane region" description="Helical" evidence="1">
    <location>
        <begin position="85"/>
        <end position="108"/>
    </location>
</feature>
<evidence type="ECO:0000313" key="3">
    <source>
        <dbReference type="EMBL" id="MCU4752550.1"/>
    </source>
</evidence>
<dbReference type="GO" id="GO:0005886">
    <property type="term" value="C:plasma membrane"/>
    <property type="evidence" value="ECO:0007669"/>
    <property type="project" value="TreeGrafter"/>
</dbReference>
<reference evidence="3 4" key="1">
    <citation type="submission" date="2022-09" db="EMBL/GenBank/DDBJ databases">
        <title>Enrichment on poylsaccharides allowed isolation of novel metabolic and taxonomic groups of Haloarchaea.</title>
        <authorList>
            <person name="Sorokin D.Y."/>
            <person name="Elcheninov A.G."/>
            <person name="Khizhniak T.V."/>
            <person name="Kolganova T.V."/>
            <person name="Kublanov I.V."/>
        </authorList>
    </citation>
    <scope>NUCLEOTIDE SEQUENCE [LARGE SCALE GENOMIC DNA]</scope>
    <source>
        <strain evidence="3 4">AArc-curdl1</strain>
    </source>
</reference>
<feature type="transmembrane region" description="Helical" evidence="1">
    <location>
        <begin position="54"/>
        <end position="73"/>
    </location>
</feature>
<feature type="transmembrane region" description="Helical" evidence="1">
    <location>
        <begin position="221"/>
        <end position="242"/>
    </location>
</feature>
<dbReference type="RefSeq" id="WP_342808886.1">
    <property type="nucleotide sequence ID" value="NZ_JAOPJZ010000008.1"/>
</dbReference>
<dbReference type="Gene3D" id="1.20.1250.20">
    <property type="entry name" value="MFS general substrate transporter like domains"/>
    <property type="match status" value="2"/>
</dbReference>
<feature type="transmembrane region" description="Helical" evidence="1">
    <location>
        <begin position="281"/>
        <end position="301"/>
    </location>
</feature>
<feature type="transmembrane region" description="Helical" evidence="1">
    <location>
        <begin position="174"/>
        <end position="193"/>
    </location>
</feature>
<dbReference type="InterPro" id="IPR011701">
    <property type="entry name" value="MFS"/>
</dbReference>
<dbReference type="PANTHER" id="PTHR23521:SF2">
    <property type="entry name" value="TRANSPORTER MFS SUPERFAMILY"/>
    <property type="match status" value="1"/>
</dbReference>
<feature type="domain" description="Major facilitator superfamily (MFS) profile" evidence="2">
    <location>
        <begin position="216"/>
        <end position="408"/>
    </location>
</feature>
<feature type="transmembrane region" description="Helical" evidence="1">
    <location>
        <begin position="147"/>
        <end position="168"/>
    </location>
</feature>
<keyword evidence="1" id="KW-1133">Transmembrane helix</keyword>